<dbReference type="InterPro" id="IPR003103">
    <property type="entry name" value="BAG_domain"/>
</dbReference>
<keyword evidence="7" id="KW-1185">Reference proteome</keyword>
<dbReference type="PROSITE" id="PS50053">
    <property type="entry name" value="UBIQUITIN_2"/>
    <property type="match status" value="1"/>
</dbReference>
<name>A0A7M5WSN4_9CNID</name>
<evidence type="ECO:0000313" key="6">
    <source>
        <dbReference type="EnsemblMetazoa" id="CLYHEMP010894.1"/>
    </source>
</evidence>
<dbReference type="InterPro" id="IPR039773">
    <property type="entry name" value="BAG_chaperone_regulator"/>
</dbReference>
<dbReference type="PROSITE" id="PS51035">
    <property type="entry name" value="BAG"/>
    <property type="match status" value="1"/>
</dbReference>
<dbReference type="GO" id="GO:0005634">
    <property type="term" value="C:nucleus"/>
    <property type="evidence" value="ECO:0007669"/>
    <property type="project" value="TreeGrafter"/>
</dbReference>
<dbReference type="Pfam" id="PF00240">
    <property type="entry name" value="ubiquitin"/>
    <property type="match status" value="1"/>
</dbReference>
<dbReference type="GO" id="GO:0000774">
    <property type="term" value="F:adenyl-nucleotide exchange factor activity"/>
    <property type="evidence" value="ECO:0007669"/>
    <property type="project" value="TreeGrafter"/>
</dbReference>
<evidence type="ECO:0000256" key="2">
    <source>
        <dbReference type="ARBA" id="ARBA00023186"/>
    </source>
</evidence>
<evidence type="ECO:0000259" key="5">
    <source>
        <dbReference type="PROSITE" id="PS51035"/>
    </source>
</evidence>
<dbReference type="AlphaFoldDB" id="A0A7M5WSN4"/>
<evidence type="ECO:0000256" key="1">
    <source>
        <dbReference type="ARBA" id="ARBA00022374"/>
    </source>
</evidence>
<dbReference type="RefSeq" id="XP_066910896.1">
    <property type="nucleotide sequence ID" value="XM_067054795.1"/>
</dbReference>
<protein>
    <recommendedName>
        <fullName evidence="1">BAG family molecular chaperone regulator 1</fullName>
    </recommendedName>
</protein>
<dbReference type="GO" id="GO:0005829">
    <property type="term" value="C:cytosol"/>
    <property type="evidence" value="ECO:0007669"/>
    <property type="project" value="TreeGrafter"/>
</dbReference>
<dbReference type="GO" id="GO:0016020">
    <property type="term" value="C:membrane"/>
    <property type="evidence" value="ECO:0007669"/>
    <property type="project" value="TreeGrafter"/>
</dbReference>
<dbReference type="GeneID" id="136798212"/>
<dbReference type="SUPFAM" id="SSF54236">
    <property type="entry name" value="Ubiquitin-like"/>
    <property type="match status" value="1"/>
</dbReference>
<proteinExistence type="predicted"/>
<sequence>MKILVKHESKKFDVVLDAVEGEPLTLSDLAKAVEKECEVPVNKQKLIYNGRTLNEYHSTLSDLGVKNKSKIMVIGKKNSPEEDQLMKEIEQINKRTKELLKRLEDLQTDVKDASKGFLDSEKIIETYQKCSKNLKGVAEGFMKNLETLDAMTIASQYTAIREKRKDAIRDINNYLGRADKQIDELDHILDTE</sequence>
<dbReference type="OrthoDB" id="417450at2759"/>
<dbReference type="InterPro" id="IPR036533">
    <property type="entry name" value="BAG_dom_sf"/>
</dbReference>
<dbReference type="PANTHER" id="PTHR12329:SF16">
    <property type="entry name" value="BAG FAMILY MOLECULAR CHAPERONE REGULATOR 1"/>
    <property type="match status" value="1"/>
</dbReference>
<evidence type="ECO:0000313" key="7">
    <source>
        <dbReference type="Proteomes" id="UP000594262"/>
    </source>
</evidence>
<dbReference type="GO" id="GO:0051087">
    <property type="term" value="F:protein-folding chaperone binding"/>
    <property type="evidence" value="ECO:0007669"/>
    <property type="project" value="InterPro"/>
</dbReference>
<dbReference type="SMART" id="SM00213">
    <property type="entry name" value="UBQ"/>
    <property type="match status" value="1"/>
</dbReference>
<feature type="domain" description="Ubiquitin-like" evidence="4">
    <location>
        <begin position="1"/>
        <end position="80"/>
    </location>
</feature>
<dbReference type="EnsemblMetazoa" id="CLYHEMT010894.1">
    <property type="protein sequence ID" value="CLYHEMP010894.1"/>
    <property type="gene ID" value="CLYHEMG010894"/>
</dbReference>
<dbReference type="Pfam" id="PF02179">
    <property type="entry name" value="BAG"/>
    <property type="match status" value="1"/>
</dbReference>
<evidence type="ECO:0000256" key="3">
    <source>
        <dbReference type="SAM" id="Coils"/>
    </source>
</evidence>
<keyword evidence="2" id="KW-0143">Chaperone</keyword>
<organism evidence="6 7">
    <name type="scientific">Clytia hemisphaerica</name>
    <dbReference type="NCBI Taxonomy" id="252671"/>
    <lineage>
        <taxon>Eukaryota</taxon>
        <taxon>Metazoa</taxon>
        <taxon>Cnidaria</taxon>
        <taxon>Hydrozoa</taxon>
        <taxon>Hydroidolina</taxon>
        <taxon>Leptothecata</taxon>
        <taxon>Obeliida</taxon>
        <taxon>Clytiidae</taxon>
        <taxon>Clytia</taxon>
    </lineage>
</organism>
<keyword evidence="3" id="KW-0175">Coiled coil</keyword>
<dbReference type="GO" id="GO:0050821">
    <property type="term" value="P:protein stabilization"/>
    <property type="evidence" value="ECO:0007669"/>
    <property type="project" value="TreeGrafter"/>
</dbReference>
<feature type="domain" description="BAG" evidence="5">
    <location>
        <begin position="99"/>
        <end position="182"/>
    </location>
</feature>
<evidence type="ECO:0000259" key="4">
    <source>
        <dbReference type="PROSITE" id="PS50053"/>
    </source>
</evidence>
<dbReference type="SUPFAM" id="SSF63491">
    <property type="entry name" value="BAG domain"/>
    <property type="match status" value="1"/>
</dbReference>
<dbReference type="CDD" id="cd01812">
    <property type="entry name" value="Ubl_BAG1"/>
    <property type="match status" value="1"/>
</dbReference>
<feature type="coiled-coil region" evidence="3">
    <location>
        <begin position="82"/>
        <end position="109"/>
    </location>
</feature>
<dbReference type="Gene3D" id="1.20.58.120">
    <property type="entry name" value="BAG domain"/>
    <property type="match status" value="1"/>
</dbReference>
<dbReference type="PANTHER" id="PTHR12329">
    <property type="entry name" value="BCL2-ASSOCIATED ATHANOGENE"/>
    <property type="match status" value="1"/>
</dbReference>
<dbReference type="InterPro" id="IPR029071">
    <property type="entry name" value="Ubiquitin-like_domsf"/>
</dbReference>
<dbReference type="InterPro" id="IPR000626">
    <property type="entry name" value="Ubiquitin-like_dom"/>
</dbReference>
<dbReference type="Proteomes" id="UP000594262">
    <property type="component" value="Unplaced"/>
</dbReference>
<reference evidence="6" key="1">
    <citation type="submission" date="2021-01" db="UniProtKB">
        <authorList>
            <consortium name="EnsemblMetazoa"/>
        </authorList>
    </citation>
    <scope>IDENTIFICATION</scope>
</reference>
<accession>A0A7M5WSN4</accession>
<dbReference type="Gene3D" id="3.10.20.90">
    <property type="entry name" value="Phosphatidylinositol 3-kinase Catalytic Subunit, Chain A, domain 1"/>
    <property type="match status" value="1"/>
</dbReference>